<evidence type="ECO:0000313" key="4">
    <source>
        <dbReference type="EMBL" id="JAG23469.1"/>
    </source>
</evidence>
<reference evidence="2" key="2">
    <citation type="submission" date="2014-07" db="EMBL/GenBank/DDBJ databases">
        <authorList>
            <person name="Hull J."/>
        </authorList>
    </citation>
    <scope>NUCLEOTIDE SEQUENCE</scope>
</reference>
<dbReference type="PROSITE" id="PS50994">
    <property type="entry name" value="INTEGRASE"/>
    <property type="match status" value="1"/>
</dbReference>
<sequence>ESLRRNAPKSKCYLAVFVCLEVKAVHLELSHDLSTESFLRVLDRFVSRRGICRSIYSDNATNFQGASRELEEVYSMITASFTEISNHLAKQHIEWKFAPPTAAHFNGLAEAAIKSAKHHIGRVLGNQVMTFEELTTLLARVEAVLNSRPLGSISSDPLEAADYLSPGHFLVGMPLLAVPEADVLDVPLNRLNRHQLIQHAAQSFWKRWRTEYLPSLIPREKWTDSKENLLPGDVVFIRKLQTPYLHWPIGKILEVYPGKDNVTRVAKVKTSSGEYVRPVHTMVPLPPLY</sequence>
<dbReference type="EMBL" id="GBHO01032256">
    <property type="protein sequence ID" value="JAG11348.1"/>
    <property type="molecule type" value="Transcribed_RNA"/>
</dbReference>
<reference evidence="2" key="1">
    <citation type="journal article" date="2014" name="PLoS ONE">
        <title>Transcriptome-Based Identification of ABC Transporters in the Western Tarnished Plant Bug Lygus hesperus.</title>
        <authorList>
            <person name="Hull J.J."/>
            <person name="Chaney K."/>
            <person name="Geib S.M."/>
            <person name="Fabrick J.A."/>
            <person name="Brent C.S."/>
            <person name="Walsh D."/>
            <person name="Lavine L.C."/>
        </authorList>
    </citation>
    <scope>NUCLEOTIDE SEQUENCE</scope>
</reference>
<accession>A0A0A9VWI4</accession>
<feature type="domain" description="Integrase catalytic" evidence="1">
    <location>
        <begin position="1"/>
        <end position="174"/>
    </location>
</feature>
<dbReference type="EMBL" id="GBHO01043570">
    <property type="protein sequence ID" value="JAG00034.1"/>
    <property type="molecule type" value="Transcribed_RNA"/>
</dbReference>
<dbReference type="Pfam" id="PF18701">
    <property type="entry name" value="DUF5641"/>
    <property type="match status" value="1"/>
</dbReference>
<evidence type="ECO:0000313" key="2">
    <source>
        <dbReference type="EMBL" id="JAG00034.1"/>
    </source>
</evidence>
<evidence type="ECO:0000313" key="3">
    <source>
        <dbReference type="EMBL" id="JAG11348.1"/>
    </source>
</evidence>
<evidence type="ECO:0000259" key="1">
    <source>
        <dbReference type="PROSITE" id="PS50994"/>
    </source>
</evidence>
<dbReference type="GO" id="GO:0015074">
    <property type="term" value="P:DNA integration"/>
    <property type="evidence" value="ECO:0007669"/>
    <property type="project" value="InterPro"/>
</dbReference>
<organism evidence="2">
    <name type="scientific">Lygus hesperus</name>
    <name type="common">Western plant bug</name>
    <dbReference type="NCBI Taxonomy" id="30085"/>
    <lineage>
        <taxon>Eukaryota</taxon>
        <taxon>Metazoa</taxon>
        <taxon>Ecdysozoa</taxon>
        <taxon>Arthropoda</taxon>
        <taxon>Hexapoda</taxon>
        <taxon>Insecta</taxon>
        <taxon>Pterygota</taxon>
        <taxon>Neoptera</taxon>
        <taxon>Paraneoptera</taxon>
        <taxon>Hemiptera</taxon>
        <taxon>Heteroptera</taxon>
        <taxon>Panheteroptera</taxon>
        <taxon>Cimicomorpha</taxon>
        <taxon>Miridae</taxon>
        <taxon>Mirini</taxon>
        <taxon>Lygus</taxon>
    </lineage>
</organism>
<proteinExistence type="predicted"/>
<dbReference type="SUPFAM" id="SSF53098">
    <property type="entry name" value="Ribonuclease H-like"/>
    <property type="match status" value="1"/>
</dbReference>
<dbReference type="InterPro" id="IPR012337">
    <property type="entry name" value="RNaseH-like_sf"/>
</dbReference>
<dbReference type="AlphaFoldDB" id="A0A0A9VWI4"/>
<name>A0A0A9VWI4_LYGHE</name>
<dbReference type="PANTHER" id="PTHR47331:SF1">
    <property type="entry name" value="GAG-LIKE PROTEIN"/>
    <property type="match status" value="1"/>
</dbReference>
<dbReference type="EMBL" id="GBHO01020135">
    <property type="protein sequence ID" value="JAG23469.1"/>
    <property type="molecule type" value="Transcribed_RNA"/>
</dbReference>
<dbReference type="PANTHER" id="PTHR47331">
    <property type="entry name" value="PHD-TYPE DOMAIN-CONTAINING PROTEIN"/>
    <property type="match status" value="1"/>
</dbReference>
<feature type="non-terminal residue" evidence="2">
    <location>
        <position position="1"/>
    </location>
</feature>
<protein>
    <recommendedName>
        <fullName evidence="1">Integrase catalytic domain-containing protein</fullName>
    </recommendedName>
</protein>
<gene>
    <name evidence="2" type="ORF">CM83_92735</name>
    <name evidence="4" type="ORF">CM83_92738</name>
    <name evidence="3" type="ORF">CM83_92739</name>
</gene>
<dbReference type="InterPro" id="IPR040676">
    <property type="entry name" value="DUF5641"/>
</dbReference>
<dbReference type="GO" id="GO:0003676">
    <property type="term" value="F:nucleic acid binding"/>
    <property type="evidence" value="ECO:0007669"/>
    <property type="project" value="InterPro"/>
</dbReference>
<dbReference type="InterPro" id="IPR001584">
    <property type="entry name" value="Integrase_cat-core"/>
</dbReference>
<dbReference type="InterPro" id="IPR036397">
    <property type="entry name" value="RNaseH_sf"/>
</dbReference>
<dbReference type="Gene3D" id="3.30.420.10">
    <property type="entry name" value="Ribonuclease H-like superfamily/Ribonuclease H"/>
    <property type="match status" value="1"/>
</dbReference>